<evidence type="ECO:0000313" key="1">
    <source>
        <dbReference type="EMBL" id="MBB2985726.1"/>
    </source>
</evidence>
<name>A0A839PUR7_9MICO</name>
<proteinExistence type="predicted"/>
<dbReference type="EMBL" id="JACHVT010000002">
    <property type="protein sequence ID" value="MBB2985726.1"/>
    <property type="molecule type" value="Genomic_DNA"/>
</dbReference>
<sequence length="73" mass="8071">MRSQPHPCRCAADQTITTNTYEMEVAQLEKSLTPNRIAIKSDKLNGRLLYRGAQFEPVAVGRAASSNPKAIVR</sequence>
<organism evidence="1 2">
    <name type="scientific">Terracoccus luteus</name>
    <dbReference type="NCBI Taxonomy" id="53356"/>
    <lineage>
        <taxon>Bacteria</taxon>
        <taxon>Bacillati</taxon>
        <taxon>Actinomycetota</taxon>
        <taxon>Actinomycetes</taxon>
        <taxon>Micrococcales</taxon>
        <taxon>Intrasporangiaceae</taxon>
        <taxon>Terracoccus</taxon>
    </lineage>
</organism>
<reference evidence="1 2" key="1">
    <citation type="submission" date="2020-08" db="EMBL/GenBank/DDBJ databases">
        <title>Genomic Encyclopedia of Type Strains, Phase IV (KMG-V): Genome sequencing to study the core and pangenomes of soil and plant-associated prokaryotes.</title>
        <authorList>
            <person name="Whitman W."/>
        </authorList>
    </citation>
    <scope>NUCLEOTIDE SEQUENCE [LARGE SCALE GENOMIC DNA]</scope>
    <source>
        <strain evidence="1 2">B3ACCR2</strain>
    </source>
</reference>
<dbReference type="AlphaFoldDB" id="A0A839PUR7"/>
<dbReference type="Proteomes" id="UP000590811">
    <property type="component" value="Unassembled WGS sequence"/>
</dbReference>
<accession>A0A839PUR7</accession>
<protein>
    <submittedName>
        <fullName evidence="1">Uncharacterized protein</fullName>
    </submittedName>
</protein>
<gene>
    <name evidence="1" type="ORF">FHW14_000875</name>
</gene>
<comment type="caution">
    <text evidence="1">The sequence shown here is derived from an EMBL/GenBank/DDBJ whole genome shotgun (WGS) entry which is preliminary data.</text>
</comment>
<evidence type="ECO:0000313" key="2">
    <source>
        <dbReference type="Proteomes" id="UP000590811"/>
    </source>
</evidence>